<feature type="transmembrane region" description="Helical" evidence="2">
    <location>
        <begin position="96"/>
        <end position="119"/>
    </location>
</feature>
<evidence type="ECO:0000256" key="2">
    <source>
        <dbReference type="SAM" id="Phobius"/>
    </source>
</evidence>
<name>A0ABW1ZXX9_9GAMM</name>
<gene>
    <name evidence="3" type="ORF">ACFQDL_07945</name>
</gene>
<organism evidence="3 4">
    <name type="scientific">Marinobacterium aestuariivivens</name>
    <dbReference type="NCBI Taxonomy" id="1698799"/>
    <lineage>
        <taxon>Bacteria</taxon>
        <taxon>Pseudomonadati</taxon>
        <taxon>Pseudomonadota</taxon>
        <taxon>Gammaproteobacteria</taxon>
        <taxon>Oceanospirillales</taxon>
        <taxon>Oceanospirillaceae</taxon>
        <taxon>Marinobacterium</taxon>
    </lineage>
</organism>
<feature type="region of interest" description="Disordered" evidence="1">
    <location>
        <begin position="1"/>
        <end position="22"/>
    </location>
</feature>
<sequence length="334" mass="35875">MQSLKDSAPAGAQSSHTLGSTMKQSRNGLEHLLLVVKGMLMGAADAVPGVSGGTIAFITGIYEELIHSLRQFDLDALRLLFRRGPRAAWQHVNGNFLLVLVSGILLSLLSLSHLVLYLLGAYPELLWAFFFGLIVASTWSLCRHIDAWRSSMLVSFATGAVLAYAVTQLAPSTLDATPVAFFFCGMVAICAMILPGISGSFILLLLGMYTPVMTAVQQFQFGNLGLFACGAIIGLLAFARVLDWAFSHHRTTTLALLGGVLLGSLNKVWPWKYTTAYTINGHGSEVPLAQENVLPDSYQMLTGQEPYLAGALGLMLLGAALVVLLDRYGRSGHS</sequence>
<dbReference type="EMBL" id="JBHSWE010000001">
    <property type="protein sequence ID" value="MFC6670026.1"/>
    <property type="molecule type" value="Genomic_DNA"/>
</dbReference>
<keyword evidence="2" id="KW-0812">Transmembrane</keyword>
<dbReference type="PANTHER" id="PTHR37308">
    <property type="entry name" value="INTEGRAL MEMBRANE PROTEIN"/>
    <property type="match status" value="1"/>
</dbReference>
<feature type="transmembrane region" description="Helical" evidence="2">
    <location>
        <begin position="180"/>
        <end position="209"/>
    </location>
</feature>
<accession>A0ABW1ZXX9</accession>
<dbReference type="PANTHER" id="PTHR37308:SF1">
    <property type="entry name" value="POLYPRENYL-PHOSPHATE TRANSPORTER"/>
    <property type="match status" value="1"/>
</dbReference>
<evidence type="ECO:0000313" key="4">
    <source>
        <dbReference type="Proteomes" id="UP001596422"/>
    </source>
</evidence>
<feature type="transmembrane region" description="Helical" evidence="2">
    <location>
        <begin position="154"/>
        <end position="174"/>
    </location>
</feature>
<feature type="compositionally biased region" description="Polar residues" evidence="1">
    <location>
        <begin position="12"/>
        <end position="22"/>
    </location>
</feature>
<reference evidence="4" key="1">
    <citation type="journal article" date="2019" name="Int. J. Syst. Evol. Microbiol.">
        <title>The Global Catalogue of Microorganisms (GCM) 10K type strain sequencing project: providing services to taxonomists for standard genome sequencing and annotation.</title>
        <authorList>
            <consortium name="The Broad Institute Genomics Platform"/>
            <consortium name="The Broad Institute Genome Sequencing Center for Infectious Disease"/>
            <person name="Wu L."/>
            <person name="Ma J."/>
        </authorList>
    </citation>
    <scope>NUCLEOTIDE SEQUENCE [LARGE SCALE GENOMIC DNA]</scope>
    <source>
        <strain evidence="4">NBRC 111756</strain>
    </source>
</reference>
<comment type="caution">
    <text evidence="3">The sequence shown here is derived from an EMBL/GenBank/DDBJ whole genome shotgun (WGS) entry which is preliminary data.</text>
</comment>
<dbReference type="InterPro" id="IPR007163">
    <property type="entry name" value="VCA0040-like"/>
</dbReference>
<evidence type="ECO:0000313" key="3">
    <source>
        <dbReference type="EMBL" id="MFC6670026.1"/>
    </source>
</evidence>
<dbReference type="RefSeq" id="WP_379908545.1">
    <property type="nucleotide sequence ID" value="NZ_JBHSWE010000001.1"/>
</dbReference>
<dbReference type="Proteomes" id="UP001596422">
    <property type="component" value="Unassembled WGS sequence"/>
</dbReference>
<feature type="transmembrane region" description="Helical" evidence="2">
    <location>
        <begin position="307"/>
        <end position="325"/>
    </location>
</feature>
<keyword evidence="2" id="KW-0472">Membrane</keyword>
<keyword evidence="2" id="KW-1133">Transmembrane helix</keyword>
<dbReference type="Pfam" id="PF04018">
    <property type="entry name" value="VCA0040-like"/>
    <property type="match status" value="1"/>
</dbReference>
<protein>
    <submittedName>
        <fullName evidence="3">DUF368 domain-containing protein</fullName>
    </submittedName>
</protein>
<feature type="transmembrane region" description="Helical" evidence="2">
    <location>
        <begin position="221"/>
        <end position="242"/>
    </location>
</feature>
<feature type="transmembrane region" description="Helical" evidence="2">
    <location>
        <begin position="125"/>
        <end position="142"/>
    </location>
</feature>
<evidence type="ECO:0000256" key="1">
    <source>
        <dbReference type="SAM" id="MobiDB-lite"/>
    </source>
</evidence>
<proteinExistence type="predicted"/>
<keyword evidence="4" id="KW-1185">Reference proteome</keyword>